<evidence type="ECO:0000313" key="2">
    <source>
        <dbReference type="EMBL" id="GFS87805.1"/>
    </source>
</evidence>
<dbReference type="Proteomes" id="UP000887013">
    <property type="component" value="Unassembled WGS sequence"/>
</dbReference>
<sequence>MISLFVNLNRLVSFGLDLVWHLDCFSTWKKEMTHRRRCQDFYHHNRFCNHTPKFLKCAGGHLTRNCKKTLQTPDKCALCRGSPLANFSRSSKNPINAKPVKPPTVNVWEERKKQQQSKMAVQTQHIAQQIITQHNTTNPALVDTMLQLLKQMSPMLQIIQSQLTNLK</sequence>
<keyword evidence="1" id="KW-0732">Signal</keyword>
<comment type="caution">
    <text evidence="2">The sequence shown here is derived from an EMBL/GenBank/DDBJ whole genome shotgun (WGS) entry which is preliminary data.</text>
</comment>
<feature type="signal peptide" evidence="1">
    <location>
        <begin position="1"/>
        <end position="15"/>
    </location>
</feature>
<gene>
    <name evidence="2" type="ORF">NPIL_595441</name>
</gene>
<evidence type="ECO:0000313" key="3">
    <source>
        <dbReference type="Proteomes" id="UP000887013"/>
    </source>
</evidence>
<feature type="chain" id="PRO_5036501814" evidence="1">
    <location>
        <begin position="16"/>
        <end position="167"/>
    </location>
</feature>
<dbReference type="EMBL" id="BMAW01099003">
    <property type="protein sequence ID" value="GFS87805.1"/>
    <property type="molecule type" value="Genomic_DNA"/>
</dbReference>
<dbReference type="OrthoDB" id="8369066at2759"/>
<accession>A0A8X6TAJ7</accession>
<reference evidence="2" key="1">
    <citation type="submission" date="2020-08" db="EMBL/GenBank/DDBJ databases">
        <title>Multicomponent nature underlies the extraordinary mechanical properties of spider dragline silk.</title>
        <authorList>
            <person name="Kono N."/>
            <person name="Nakamura H."/>
            <person name="Mori M."/>
            <person name="Yoshida Y."/>
            <person name="Ohtoshi R."/>
            <person name="Malay A.D."/>
            <person name="Moran D.A.P."/>
            <person name="Tomita M."/>
            <person name="Numata K."/>
            <person name="Arakawa K."/>
        </authorList>
    </citation>
    <scope>NUCLEOTIDE SEQUENCE</scope>
</reference>
<protein>
    <submittedName>
        <fullName evidence="2">Uncharacterized protein</fullName>
    </submittedName>
</protein>
<proteinExistence type="predicted"/>
<keyword evidence="3" id="KW-1185">Reference proteome</keyword>
<organism evidence="2 3">
    <name type="scientific">Nephila pilipes</name>
    <name type="common">Giant wood spider</name>
    <name type="synonym">Nephila maculata</name>
    <dbReference type="NCBI Taxonomy" id="299642"/>
    <lineage>
        <taxon>Eukaryota</taxon>
        <taxon>Metazoa</taxon>
        <taxon>Ecdysozoa</taxon>
        <taxon>Arthropoda</taxon>
        <taxon>Chelicerata</taxon>
        <taxon>Arachnida</taxon>
        <taxon>Araneae</taxon>
        <taxon>Araneomorphae</taxon>
        <taxon>Entelegynae</taxon>
        <taxon>Araneoidea</taxon>
        <taxon>Nephilidae</taxon>
        <taxon>Nephila</taxon>
    </lineage>
</organism>
<dbReference type="AlphaFoldDB" id="A0A8X6TAJ7"/>
<name>A0A8X6TAJ7_NEPPI</name>
<evidence type="ECO:0000256" key="1">
    <source>
        <dbReference type="SAM" id="SignalP"/>
    </source>
</evidence>